<organism evidence="2">
    <name type="scientific">Anopheles braziliensis</name>
    <dbReference type="NCBI Taxonomy" id="58242"/>
    <lineage>
        <taxon>Eukaryota</taxon>
        <taxon>Metazoa</taxon>
        <taxon>Ecdysozoa</taxon>
        <taxon>Arthropoda</taxon>
        <taxon>Hexapoda</taxon>
        <taxon>Insecta</taxon>
        <taxon>Pterygota</taxon>
        <taxon>Neoptera</taxon>
        <taxon>Endopterygota</taxon>
        <taxon>Diptera</taxon>
        <taxon>Nematocera</taxon>
        <taxon>Culicoidea</taxon>
        <taxon>Culicidae</taxon>
        <taxon>Anophelinae</taxon>
        <taxon>Anopheles</taxon>
    </lineage>
</organism>
<sequence>MTAGAVVALSGAAGLLSSPLPVAEGTKEAISTSVAPPVVLLFLFVFTVVVAAAGAEAGGSALPMPVEAGFGGFLTSSLRS</sequence>
<accession>A0A2M3ZW04</accession>
<evidence type="ECO:0000313" key="2">
    <source>
        <dbReference type="EMBL" id="MBW32747.1"/>
    </source>
</evidence>
<keyword evidence="1" id="KW-0472">Membrane</keyword>
<evidence type="ECO:0000256" key="1">
    <source>
        <dbReference type="SAM" id="Phobius"/>
    </source>
</evidence>
<name>A0A2M3ZW04_9DIPT</name>
<proteinExistence type="predicted"/>
<protein>
    <submittedName>
        <fullName evidence="2">Putative secreted peptide</fullName>
    </submittedName>
</protein>
<keyword evidence="1" id="KW-0812">Transmembrane</keyword>
<feature type="transmembrane region" description="Helical" evidence="1">
    <location>
        <begin position="35"/>
        <end position="55"/>
    </location>
</feature>
<keyword evidence="1" id="KW-1133">Transmembrane helix</keyword>
<reference evidence="2" key="1">
    <citation type="submission" date="2018-01" db="EMBL/GenBank/DDBJ databases">
        <title>An insight into the sialome of Amazonian anophelines.</title>
        <authorList>
            <person name="Ribeiro J.M."/>
            <person name="Scarpassa V."/>
            <person name="Calvo E."/>
        </authorList>
    </citation>
    <scope>NUCLEOTIDE SEQUENCE</scope>
    <source>
        <tissue evidence="2">Salivary glands</tissue>
    </source>
</reference>
<dbReference type="AlphaFoldDB" id="A0A2M3ZW04"/>
<dbReference type="EMBL" id="GGFM01011996">
    <property type="protein sequence ID" value="MBW32747.1"/>
    <property type="molecule type" value="Transcribed_RNA"/>
</dbReference>